<proteinExistence type="predicted"/>
<organism evidence="5">
    <name type="scientific">Dermatophagoides farinae</name>
    <name type="common">American house dust mite</name>
    <dbReference type="NCBI Taxonomy" id="6954"/>
    <lineage>
        <taxon>Eukaryota</taxon>
        <taxon>Metazoa</taxon>
        <taxon>Ecdysozoa</taxon>
        <taxon>Arthropoda</taxon>
        <taxon>Chelicerata</taxon>
        <taxon>Arachnida</taxon>
        <taxon>Acari</taxon>
        <taxon>Acariformes</taxon>
        <taxon>Sarcoptiformes</taxon>
        <taxon>Astigmata</taxon>
        <taxon>Psoroptidia</taxon>
        <taxon>Analgoidea</taxon>
        <taxon>Pyroglyphidae</taxon>
        <taxon>Dermatophagoidinae</taxon>
        <taxon>Dermatophagoides</taxon>
    </lineage>
</organism>
<keyword evidence="4" id="KW-0732">Signal</keyword>
<dbReference type="AlphaFoldDB" id="A0A9D4P0B7"/>
<sequence length="1252" mass="148500">MNETVRFLWPFVCLQIFIVNIMAQNPDDISMVIQMMIPYKTVYGFPKKCSKITEYQTITEADLRENYRTCQMEALKRWRITFYSYYTETSNFCCFVYDVLHCENRALYECDSDYADNNEKETRRLFDKSCESIMMNNGCNMDGDGNNHKILVYVTTGVVVIVAIVSLTYFGWKMYSQYYGKSQELKLELNAKKAFKKEKFDRLYEIESIHKVYDNELDNMDNEWLQKMTDLMMEKEKLKKNKGWFSAIFGTKKEKIKQKNIEKKNLMVNFKNNFRKKFKDPEKQAEKMMKKKIWSIINEDSENNPNFWNDFHIENYYPESSNVTNTGWKFSLRSKKKVKDVEKNQKRDELIRAEVRLQYEDIRKDNRRRLNEDQLYYQKLEKMAKKKKKNKPKKFGGYDLTDDEMSVIERKLDRMISPRKKIEDKETDQLLAKMISILNQEQVDVHHEMLRTKNFAEFKEINQLETWSTKLKDSRTRIRNSRQVEAILEALPPPPRPPNVIKMPALVDKNLETKMTKKENWIHRILPKKFKKQKQQQPSEVDLNQETAAKIAKRKSSIDMNQSEQQQTLTTTTKKIYSIQEQRQNMETSIEEAYEKYFKFPWVINHDKLEQERKLWQQKKADYESKISELEQIQPKGFLKNLFSTDKSKNDKQQQLDKNQLKQIPKQLKKLKEEFKTEELKWNQREKYLIKVMNSTEKEMDRMVDKMKKSIVASKEEFQKKKEMKNIFDVSKTSKTKIEKLKGAISLLTEEEKNLLQQEIFIKPKEQGKQISNYRRHVYEEMLEFEKLIAKDENKIIQAIRWRDQYIKPLLSELRDEQKNILSTTTTTTTTNILDDSGTKMKPILTDNERKFLYNKIYVKPRKQGQKISKYRSYILNEIENYEQKPISENDRKYLRKTMVNILMQEMPEKKVKEKRLFSKIFSNSNHDASGMMIDELITRDEKEYLYYEIFVKPRLQDRPVDTSLWFHYELFKSHTTGKFYDQSQYRYHIDRESPILSECDQSYSELNMEKTLLLFDASCTQFDCEKMSTTDWIGIATAIIALLAAIVGVIGNARKVIHEQKVDDNFWLEFQKDPEKYGLNFDDLVTTSSTTAIKNDGEEDEQITMKKKNFLKIIAKKFSEKFKRNKLGTENQLEEQPAPIINDDDNESDSIKNVDEKRGWFGWMWGGNKQTENKPEPVIELEPESEIILSGGSINNNAIVESNIDQTTTTTTTTTATTATNEDEKIIKNLITAATTTTETTSGGYLSNWLW</sequence>
<comment type="caution">
    <text evidence="5">The sequence shown here is derived from an EMBL/GenBank/DDBJ whole genome shotgun (WGS) entry which is preliminary data.</text>
</comment>
<feature type="signal peptide" evidence="4">
    <location>
        <begin position="1"/>
        <end position="23"/>
    </location>
</feature>
<feature type="transmembrane region" description="Helical" evidence="3">
    <location>
        <begin position="150"/>
        <end position="172"/>
    </location>
</feature>
<name>A0A9D4P0B7_DERFA</name>
<accession>A0A9D4P0B7</accession>
<reference evidence="5" key="2">
    <citation type="journal article" date="2021" name="World Allergy Organ. J.">
        <title>Chromosome-level assembly of Dermatophagoides farinae genome and transcriptome reveals two novel allergens Der f 37 and Der f 39.</title>
        <authorList>
            <person name="Chen J."/>
            <person name="Cai Z."/>
            <person name="Fan D."/>
            <person name="Hu J."/>
            <person name="Hou Y."/>
            <person name="He Y."/>
            <person name="Zhang Z."/>
            <person name="Zhao Z."/>
            <person name="Gao P."/>
            <person name="Hu W."/>
            <person name="Sun J."/>
            <person name="Li J."/>
            <person name="Ji K."/>
        </authorList>
    </citation>
    <scope>NUCLEOTIDE SEQUENCE</scope>
    <source>
        <strain evidence="5">JKM2019</strain>
    </source>
</reference>
<feature type="coiled-coil region" evidence="1">
    <location>
        <begin position="606"/>
        <end position="633"/>
    </location>
</feature>
<dbReference type="Proteomes" id="UP000828236">
    <property type="component" value="Unassembled WGS sequence"/>
</dbReference>
<keyword evidence="1" id="KW-0175">Coiled coil</keyword>
<dbReference type="EMBL" id="SDOV01000005">
    <property type="protein sequence ID" value="KAH7640715.1"/>
    <property type="molecule type" value="Genomic_DNA"/>
</dbReference>
<feature type="transmembrane region" description="Helical" evidence="3">
    <location>
        <begin position="1033"/>
        <end position="1052"/>
    </location>
</feature>
<reference evidence="5" key="1">
    <citation type="submission" date="2020-06" db="EMBL/GenBank/DDBJ databases">
        <authorList>
            <person name="Ji K."/>
            <person name="Li J."/>
        </authorList>
    </citation>
    <scope>NUCLEOTIDE SEQUENCE</scope>
    <source>
        <strain evidence="5">JKM2019</strain>
        <tissue evidence="5">Whole body</tissue>
    </source>
</reference>
<keyword evidence="3" id="KW-1133">Transmembrane helix</keyword>
<keyword evidence="3" id="KW-0472">Membrane</keyword>
<evidence type="ECO:0000256" key="2">
    <source>
        <dbReference type="SAM" id="MobiDB-lite"/>
    </source>
</evidence>
<evidence type="ECO:0000256" key="1">
    <source>
        <dbReference type="SAM" id="Coils"/>
    </source>
</evidence>
<evidence type="ECO:0000313" key="5">
    <source>
        <dbReference type="EMBL" id="KAH7640715.1"/>
    </source>
</evidence>
<feature type="region of interest" description="Disordered" evidence="2">
    <location>
        <begin position="1129"/>
        <end position="1150"/>
    </location>
</feature>
<feature type="chain" id="PRO_5038757723" evidence="4">
    <location>
        <begin position="24"/>
        <end position="1252"/>
    </location>
</feature>
<evidence type="ECO:0000256" key="3">
    <source>
        <dbReference type="SAM" id="Phobius"/>
    </source>
</evidence>
<protein>
    <submittedName>
        <fullName evidence="5">Uncharacterized protein</fullName>
    </submittedName>
</protein>
<gene>
    <name evidence="5" type="ORF">HUG17_8184</name>
</gene>
<keyword evidence="3" id="KW-0812">Transmembrane</keyword>
<evidence type="ECO:0000256" key="4">
    <source>
        <dbReference type="SAM" id="SignalP"/>
    </source>
</evidence>